<accession>A0AC61QRH9</accession>
<protein>
    <submittedName>
        <fullName evidence="1">Uncharacterized protein</fullName>
    </submittedName>
</protein>
<gene>
    <name evidence="1" type="ORF">E5358_05760</name>
</gene>
<comment type="caution">
    <text evidence="1">The sequence shown here is derived from an EMBL/GenBank/DDBJ whole genome shotgun (WGS) entry which is preliminary data.</text>
</comment>
<reference evidence="1" key="1">
    <citation type="submission" date="2019-04" db="EMBL/GenBank/DDBJ databases">
        <title>Microbes associate with the intestines of laboratory mice.</title>
        <authorList>
            <person name="Navarre W."/>
            <person name="Wong E."/>
            <person name="Huang K."/>
            <person name="Tropini C."/>
            <person name="Ng K."/>
            <person name="Yu B."/>
        </authorList>
    </citation>
    <scope>NUCLEOTIDE SEQUENCE</scope>
    <source>
        <strain evidence="1">NM73_A23</strain>
    </source>
</reference>
<evidence type="ECO:0000313" key="1">
    <source>
        <dbReference type="EMBL" id="TGX82840.1"/>
    </source>
</evidence>
<dbReference type="Proteomes" id="UP000308886">
    <property type="component" value="Unassembled WGS sequence"/>
</dbReference>
<name>A0AC61QRH9_9BACT</name>
<organism evidence="1 2">
    <name type="scientific">Palleniella muris</name>
    <dbReference type="NCBI Taxonomy" id="3038145"/>
    <lineage>
        <taxon>Bacteria</taxon>
        <taxon>Pseudomonadati</taxon>
        <taxon>Bacteroidota</taxon>
        <taxon>Bacteroidia</taxon>
        <taxon>Bacteroidales</taxon>
        <taxon>Prevotellaceae</taxon>
        <taxon>Palleniella</taxon>
    </lineage>
</organism>
<dbReference type="EMBL" id="SRZC01000007">
    <property type="protein sequence ID" value="TGX82840.1"/>
    <property type="molecule type" value="Genomic_DNA"/>
</dbReference>
<keyword evidence="2" id="KW-1185">Reference proteome</keyword>
<evidence type="ECO:0000313" key="2">
    <source>
        <dbReference type="Proteomes" id="UP000308886"/>
    </source>
</evidence>
<sequence>METRNNQEDYIKIRCSDFGLVQRKYMLSQEEIDMMPIDIVKRNIAIEIGQYLFDQGILGFEQEDNTLIASLYVVRHPAGVQNEQR</sequence>
<proteinExistence type="predicted"/>